<dbReference type="EMBL" id="BGPR01035079">
    <property type="protein sequence ID" value="GBO09737.1"/>
    <property type="molecule type" value="Genomic_DNA"/>
</dbReference>
<dbReference type="InterPro" id="IPR032135">
    <property type="entry name" value="DUF4817"/>
</dbReference>
<name>A0A4Y2UB48_ARAVE</name>
<evidence type="ECO:0000313" key="3">
    <source>
        <dbReference type="EMBL" id="GBO09733.1"/>
    </source>
</evidence>
<dbReference type="AlphaFoldDB" id="A0A4Y2UB48"/>
<protein>
    <recommendedName>
        <fullName evidence="2">DUF4817 domain-containing protein</fullName>
    </recommendedName>
</protein>
<dbReference type="OrthoDB" id="7902892at2759"/>
<reference evidence="3 5" key="1">
    <citation type="journal article" date="2019" name="Sci. Rep.">
        <title>Orb-weaving spider Araneus ventricosus genome elucidates the spidroin gene catalogue.</title>
        <authorList>
            <person name="Kono N."/>
            <person name="Nakamura H."/>
            <person name="Ohtoshi R."/>
            <person name="Moran D.A.P."/>
            <person name="Shinohara A."/>
            <person name="Yoshida Y."/>
            <person name="Fujiwara M."/>
            <person name="Mori M."/>
            <person name="Tomita M."/>
            <person name="Arakawa K."/>
        </authorList>
    </citation>
    <scope>NUCLEOTIDE SEQUENCE [LARGE SCALE GENOMIC DNA]</scope>
</reference>
<gene>
    <name evidence="4" type="ORF">AVEN_122062_1</name>
    <name evidence="3" type="ORF">AVEN_127479_1</name>
</gene>
<comment type="caution">
    <text evidence="3">The sequence shown here is derived from an EMBL/GenBank/DDBJ whole genome shotgun (WGS) entry which is preliminary data.</text>
</comment>
<evidence type="ECO:0000256" key="1">
    <source>
        <dbReference type="SAM" id="MobiDB-lite"/>
    </source>
</evidence>
<evidence type="ECO:0000313" key="5">
    <source>
        <dbReference type="Proteomes" id="UP000499080"/>
    </source>
</evidence>
<evidence type="ECO:0000313" key="4">
    <source>
        <dbReference type="EMBL" id="GBO09737.1"/>
    </source>
</evidence>
<dbReference type="EMBL" id="BGPR01035075">
    <property type="protein sequence ID" value="GBO09733.1"/>
    <property type="molecule type" value="Genomic_DNA"/>
</dbReference>
<feature type="domain" description="DUF4817" evidence="2">
    <location>
        <begin position="6"/>
        <end position="55"/>
    </location>
</feature>
<keyword evidence="5" id="KW-1185">Reference proteome</keyword>
<accession>A0A4Y2UB48</accession>
<feature type="region of interest" description="Disordered" evidence="1">
    <location>
        <begin position="68"/>
        <end position="91"/>
    </location>
</feature>
<dbReference type="Pfam" id="PF16087">
    <property type="entry name" value="DUF4817"/>
    <property type="match status" value="1"/>
</dbReference>
<proteinExistence type="predicted"/>
<evidence type="ECO:0000259" key="2">
    <source>
        <dbReference type="Pfam" id="PF16087"/>
    </source>
</evidence>
<sequence length="91" mass="10556">MAKFGVKEYCEMLLFYGECGCKAKSATRLYRDRFPEGPHPTRQTILKVIKHLRETDCVTRQLRVRRPRNVGRKAQSEDGLEYALTHPQSST</sequence>
<organism evidence="3 5">
    <name type="scientific">Araneus ventricosus</name>
    <name type="common">Orbweaver spider</name>
    <name type="synonym">Epeira ventricosa</name>
    <dbReference type="NCBI Taxonomy" id="182803"/>
    <lineage>
        <taxon>Eukaryota</taxon>
        <taxon>Metazoa</taxon>
        <taxon>Ecdysozoa</taxon>
        <taxon>Arthropoda</taxon>
        <taxon>Chelicerata</taxon>
        <taxon>Arachnida</taxon>
        <taxon>Araneae</taxon>
        <taxon>Araneomorphae</taxon>
        <taxon>Entelegynae</taxon>
        <taxon>Araneoidea</taxon>
        <taxon>Araneidae</taxon>
        <taxon>Araneus</taxon>
    </lineage>
</organism>
<dbReference type="Proteomes" id="UP000499080">
    <property type="component" value="Unassembled WGS sequence"/>
</dbReference>